<evidence type="ECO:0000313" key="4">
    <source>
        <dbReference type="Proteomes" id="UP000821866"/>
    </source>
</evidence>
<keyword evidence="2" id="KW-0472">Membrane</keyword>
<dbReference type="EMBL" id="JABSTU010004750">
    <property type="protein sequence ID" value="KAH7957920.1"/>
    <property type="molecule type" value="Genomic_DNA"/>
</dbReference>
<accession>A0A9J6CYR0</accession>
<feature type="region of interest" description="Disordered" evidence="1">
    <location>
        <begin position="1"/>
        <end position="37"/>
    </location>
</feature>
<organism evidence="3 4">
    <name type="scientific">Rhipicephalus microplus</name>
    <name type="common">Cattle tick</name>
    <name type="synonym">Boophilus microplus</name>
    <dbReference type="NCBI Taxonomy" id="6941"/>
    <lineage>
        <taxon>Eukaryota</taxon>
        <taxon>Metazoa</taxon>
        <taxon>Ecdysozoa</taxon>
        <taxon>Arthropoda</taxon>
        <taxon>Chelicerata</taxon>
        <taxon>Arachnida</taxon>
        <taxon>Acari</taxon>
        <taxon>Parasitiformes</taxon>
        <taxon>Ixodida</taxon>
        <taxon>Ixodoidea</taxon>
        <taxon>Ixodidae</taxon>
        <taxon>Rhipicephalinae</taxon>
        <taxon>Rhipicephalus</taxon>
        <taxon>Boophilus</taxon>
    </lineage>
</organism>
<gene>
    <name evidence="3" type="ORF">HPB51_028093</name>
</gene>
<reference evidence="3" key="1">
    <citation type="journal article" date="2020" name="Cell">
        <title>Large-Scale Comparative Analyses of Tick Genomes Elucidate Their Genetic Diversity and Vector Capacities.</title>
        <authorList>
            <consortium name="Tick Genome and Microbiome Consortium (TIGMIC)"/>
            <person name="Jia N."/>
            <person name="Wang J."/>
            <person name="Shi W."/>
            <person name="Du L."/>
            <person name="Sun Y."/>
            <person name="Zhan W."/>
            <person name="Jiang J.F."/>
            <person name="Wang Q."/>
            <person name="Zhang B."/>
            <person name="Ji P."/>
            <person name="Bell-Sakyi L."/>
            <person name="Cui X.M."/>
            <person name="Yuan T.T."/>
            <person name="Jiang B.G."/>
            <person name="Yang W.F."/>
            <person name="Lam T.T."/>
            <person name="Chang Q.C."/>
            <person name="Ding S.J."/>
            <person name="Wang X.J."/>
            <person name="Zhu J.G."/>
            <person name="Ruan X.D."/>
            <person name="Zhao L."/>
            <person name="Wei J.T."/>
            <person name="Ye R.Z."/>
            <person name="Que T.C."/>
            <person name="Du C.H."/>
            <person name="Zhou Y.H."/>
            <person name="Cheng J.X."/>
            <person name="Dai P.F."/>
            <person name="Guo W.B."/>
            <person name="Han X.H."/>
            <person name="Huang E.J."/>
            <person name="Li L.F."/>
            <person name="Wei W."/>
            <person name="Gao Y.C."/>
            <person name="Liu J.Z."/>
            <person name="Shao H.Z."/>
            <person name="Wang X."/>
            <person name="Wang C.C."/>
            <person name="Yang T.C."/>
            <person name="Huo Q.B."/>
            <person name="Li W."/>
            <person name="Chen H.Y."/>
            <person name="Chen S.E."/>
            <person name="Zhou L.G."/>
            <person name="Ni X.B."/>
            <person name="Tian J.H."/>
            <person name="Sheng Y."/>
            <person name="Liu T."/>
            <person name="Pan Y.S."/>
            <person name="Xia L.Y."/>
            <person name="Li J."/>
            <person name="Zhao F."/>
            <person name="Cao W.C."/>
        </authorList>
    </citation>
    <scope>NUCLEOTIDE SEQUENCE</scope>
    <source>
        <strain evidence="3">Rmic-2018</strain>
    </source>
</reference>
<evidence type="ECO:0000256" key="2">
    <source>
        <dbReference type="SAM" id="Phobius"/>
    </source>
</evidence>
<proteinExistence type="predicted"/>
<sequence>MASGPRQSPKTTDDCSAKGTPQREPESAAPCRSHRRFSGGPFQQGLCFSTGGNSETVSQVASLSSTQGLPKPDTAAAHVEFGSVSHPSSRQWSVISSFCDERRLSPVYSSEEDRCSPHSMSRLFSQSTFGYEFDQASLSHRVSSIAEDRQRCADVGPCQRYALMMFLVAVLVACVTAVVVDMRWTTLSRNHWAQLLVDPNLPVVVSPVEGNASVQRTTYPSRTTVITGESSSSAKERVVLYEWMTLGGLYDNVTVASDVQEETTTLIMKVTQPPSSEENITGGMNSTVAPTQTSASLPRQPSTTKRRSTQRPAALSREEGFHSRRNVLSAPIRRPTKHKCGLAFYTYCLTFLHEAYYRHTTRSCVRTLVDDVHVCNHSPNRFTSRSECEKKCVHTHVTSEACFEKTLFS</sequence>
<dbReference type="AlphaFoldDB" id="A0A9J6CYR0"/>
<feature type="compositionally biased region" description="Basic and acidic residues" evidence="1">
    <location>
        <begin position="11"/>
        <end position="26"/>
    </location>
</feature>
<dbReference type="GO" id="GO:0004867">
    <property type="term" value="F:serine-type endopeptidase inhibitor activity"/>
    <property type="evidence" value="ECO:0007669"/>
    <property type="project" value="InterPro"/>
</dbReference>
<reference evidence="3" key="2">
    <citation type="submission" date="2021-09" db="EMBL/GenBank/DDBJ databases">
        <authorList>
            <person name="Jia N."/>
            <person name="Wang J."/>
            <person name="Shi W."/>
            <person name="Du L."/>
            <person name="Sun Y."/>
            <person name="Zhan W."/>
            <person name="Jiang J."/>
            <person name="Wang Q."/>
            <person name="Zhang B."/>
            <person name="Ji P."/>
            <person name="Sakyi L.B."/>
            <person name="Cui X."/>
            <person name="Yuan T."/>
            <person name="Jiang B."/>
            <person name="Yang W."/>
            <person name="Lam T.T.-Y."/>
            <person name="Chang Q."/>
            <person name="Ding S."/>
            <person name="Wang X."/>
            <person name="Zhu J."/>
            <person name="Ruan X."/>
            <person name="Zhao L."/>
            <person name="Wei J."/>
            <person name="Que T."/>
            <person name="Du C."/>
            <person name="Cheng J."/>
            <person name="Dai P."/>
            <person name="Han X."/>
            <person name="Huang E."/>
            <person name="Gao Y."/>
            <person name="Liu J."/>
            <person name="Shao H."/>
            <person name="Ye R."/>
            <person name="Li L."/>
            <person name="Wei W."/>
            <person name="Wang X."/>
            <person name="Wang C."/>
            <person name="Huo Q."/>
            <person name="Li W."/>
            <person name="Guo W."/>
            <person name="Chen H."/>
            <person name="Chen S."/>
            <person name="Zhou L."/>
            <person name="Zhou L."/>
            <person name="Ni X."/>
            <person name="Tian J."/>
            <person name="Zhou Y."/>
            <person name="Sheng Y."/>
            <person name="Liu T."/>
            <person name="Pan Y."/>
            <person name="Xia L."/>
            <person name="Li J."/>
            <person name="Zhao F."/>
            <person name="Cao W."/>
        </authorList>
    </citation>
    <scope>NUCLEOTIDE SEQUENCE</scope>
    <source>
        <strain evidence="3">Rmic-2018</strain>
        <tissue evidence="3">Larvae</tissue>
    </source>
</reference>
<dbReference type="InterPro" id="IPR036880">
    <property type="entry name" value="Kunitz_BPTI_sf"/>
</dbReference>
<keyword evidence="2" id="KW-1133">Transmembrane helix</keyword>
<feature type="compositionally biased region" description="Polar residues" evidence="1">
    <location>
        <begin position="273"/>
        <end position="303"/>
    </location>
</feature>
<dbReference type="Gene3D" id="4.10.410.10">
    <property type="entry name" value="Pancreatic trypsin inhibitor Kunitz domain"/>
    <property type="match status" value="1"/>
</dbReference>
<evidence type="ECO:0000313" key="3">
    <source>
        <dbReference type="EMBL" id="KAH7957920.1"/>
    </source>
</evidence>
<keyword evidence="2" id="KW-0812">Transmembrane</keyword>
<dbReference type="SUPFAM" id="SSF57362">
    <property type="entry name" value="BPTI-like"/>
    <property type="match status" value="1"/>
</dbReference>
<name>A0A9J6CYR0_RHIMP</name>
<protein>
    <submittedName>
        <fullName evidence="3">Uncharacterized protein</fullName>
    </submittedName>
</protein>
<feature type="compositionally biased region" description="Polar residues" evidence="1">
    <location>
        <begin position="1"/>
        <end position="10"/>
    </location>
</feature>
<feature type="transmembrane region" description="Helical" evidence="2">
    <location>
        <begin position="161"/>
        <end position="180"/>
    </location>
</feature>
<dbReference type="Proteomes" id="UP000821866">
    <property type="component" value="Unassembled WGS sequence"/>
</dbReference>
<keyword evidence="4" id="KW-1185">Reference proteome</keyword>
<comment type="caution">
    <text evidence="3">The sequence shown here is derived from an EMBL/GenBank/DDBJ whole genome shotgun (WGS) entry which is preliminary data.</text>
</comment>
<evidence type="ECO:0000256" key="1">
    <source>
        <dbReference type="SAM" id="MobiDB-lite"/>
    </source>
</evidence>
<feature type="region of interest" description="Disordered" evidence="1">
    <location>
        <begin position="273"/>
        <end position="320"/>
    </location>
</feature>